<evidence type="ECO:0000256" key="2">
    <source>
        <dbReference type="ARBA" id="ARBA00022741"/>
    </source>
</evidence>
<dbReference type="AlphaFoldDB" id="A0A173TBZ8"/>
<dbReference type="PANTHER" id="PTHR23073">
    <property type="entry name" value="26S PROTEASOME REGULATORY SUBUNIT"/>
    <property type="match status" value="1"/>
</dbReference>
<evidence type="ECO:0000313" key="6">
    <source>
        <dbReference type="Proteomes" id="UP000095598"/>
    </source>
</evidence>
<proteinExistence type="inferred from homology"/>
<organism evidence="5 6">
    <name type="scientific">Anaerostipes hadrus</name>
    <dbReference type="NCBI Taxonomy" id="649756"/>
    <lineage>
        <taxon>Bacteria</taxon>
        <taxon>Bacillati</taxon>
        <taxon>Bacillota</taxon>
        <taxon>Clostridia</taxon>
        <taxon>Lachnospirales</taxon>
        <taxon>Lachnospiraceae</taxon>
        <taxon>Anaerostipes</taxon>
    </lineage>
</organism>
<dbReference type="EMBL" id="CYXT01000014">
    <property type="protein sequence ID" value="CUN00221.1"/>
    <property type="molecule type" value="Genomic_DNA"/>
</dbReference>
<dbReference type="InterPro" id="IPR003959">
    <property type="entry name" value="ATPase_AAA_core"/>
</dbReference>
<gene>
    <name evidence="5" type="primary">ftsH3</name>
    <name evidence="5" type="ORF">ERS852425_01984</name>
</gene>
<evidence type="ECO:0000256" key="1">
    <source>
        <dbReference type="ARBA" id="ARBA00006914"/>
    </source>
</evidence>
<dbReference type="CDD" id="cd19481">
    <property type="entry name" value="RecA-like_protease"/>
    <property type="match status" value="1"/>
</dbReference>
<dbReference type="Proteomes" id="UP000095598">
    <property type="component" value="Unassembled WGS sequence"/>
</dbReference>
<feature type="domain" description="AAA+ ATPase" evidence="4">
    <location>
        <begin position="111"/>
        <end position="244"/>
    </location>
</feature>
<dbReference type="Gene3D" id="3.40.50.300">
    <property type="entry name" value="P-loop containing nucleotide triphosphate hydrolases"/>
    <property type="match status" value="1"/>
</dbReference>
<dbReference type="GO" id="GO:0008237">
    <property type="term" value="F:metallopeptidase activity"/>
    <property type="evidence" value="ECO:0007669"/>
    <property type="project" value="UniProtKB-KW"/>
</dbReference>
<evidence type="ECO:0000256" key="3">
    <source>
        <dbReference type="ARBA" id="ARBA00022840"/>
    </source>
</evidence>
<dbReference type="Pfam" id="PF00004">
    <property type="entry name" value="AAA"/>
    <property type="match status" value="1"/>
</dbReference>
<dbReference type="SUPFAM" id="SSF52540">
    <property type="entry name" value="P-loop containing nucleoside triphosphate hydrolases"/>
    <property type="match status" value="1"/>
</dbReference>
<sequence>MAGLDNNMLSVIECLAKNKIQDAKNAAIVCCKNDTTKKNAANLNYYQKLLENGNSTFMELPPNLQAYMSLEDVSGFREDRYYVGEKQQKLYDQILVGTKVSDRLMEYGISYHNSTLLYGVPGTGKTELARYVAYKLGLPYAYLNFSNLIDSYMGKTAQNLSRIFDYCKGMKCVLMLDEIDCIGQARQHNSGPDAEMGRIVISLMQCLDNLVHGQIVIAATNREDILDKALKRRFRNKVEFTKFNENEELKMIEKFVESIDLMEMDQELIEYTKGNHTQSETMDFLVEKLIQKVSKEVI</sequence>
<dbReference type="SMART" id="SM00382">
    <property type="entry name" value="AAA"/>
    <property type="match status" value="1"/>
</dbReference>
<dbReference type="RefSeq" id="WP_055258877.1">
    <property type="nucleotide sequence ID" value="NZ_CYXT01000014.1"/>
</dbReference>
<reference evidence="5 6" key="1">
    <citation type="submission" date="2015-09" db="EMBL/GenBank/DDBJ databases">
        <authorList>
            <consortium name="Pathogen Informatics"/>
        </authorList>
    </citation>
    <scope>NUCLEOTIDE SEQUENCE [LARGE SCALE GENOMIC DNA]</scope>
    <source>
        <strain evidence="5 6">2789STDY5608868</strain>
    </source>
</reference>
<dbReference type="InterPro" id="IPR003593">
    <property type="entry name" value="AAA+_ATPase"/>
</dbReference>
<keyword evidence="5" id="KW-0645">Protease</keyword>
<keyword evidence="2" id="KW-0547">Nucleotide-binding</keyword>
<dbReference type="InterPro" id="IPR050221">
    <property type="entry name" value="26S_Proteasome_ATPase"/>
</dbReference>
<comment type="similarity">
    <text evidence="1">Belongs to the AAA ATPase family.</text>
</comment>
<name>A0A173TBZ8_ANAHA</name>
<dbReference type="InterPro" id="IPR027417">
    <property type="entry name" value="P-loop_NTPase"/>
</dbReference>
<dbReference type="EC" id="3.4.24.-" evidence="5"/>
<evidence type="ECO:0000259" key="4">
    <source>
        <dbReference type="SMART" id="SM00382"/>
    </source>
</evidence>
<keyword evidence="5" id="KW-0482">Metalloprotease</keyword>
<dbReference type="GO" id="GO:0005524">
    <property type="term" value="F:ATP binding"/>
    <property type="evidence" value="ECO:0007669"/>
    <property type="project" value="UniProtKB-KW"/>
</dbReference>
<dbReference type="GO" id="GO:0006508">
    <property type="term" value="P:proteolysis"/>
    <property type="evidence" value="ECO:0007669"/>
    <property type="project" value="UniProtKB-KW"/>
</dbReference>
<keyword evidence="5" id="KW-0378">Hydrolase</keyword>
<accession>A0A173TBZ8</accession>
<keyword evidence="3" id="KW-0067">ATP-binding</keyword>
<evidence type="ECO:0000313" key="5">
    <source>
        <dbReference type="EMBL" id="CUN00221.1"/>
    </source>
</evidence>
<protein>
    <submittedName>
        <fullName evidence="5">ATP-dependent zinc metalloprotease FtsH 3</fullName>
        <ecNumber evidence="5">3.4.24.-</ecNumber>
    </submittedName>
</protein>
<dbReference type="GO" id="GO:0016887">
    <property type="term" value="F:ATP hydrolysis activity"/>
    <property type="evidence" value="ECO:0007669"/>
    <property type="project" value="InterPro"/>
</dbReference>